<dbReference type="Gene3D" id="3.40.630.30">
    <property type="match status" value="1"/>
</dbReference>
<protein>
    <recommendedName>
        <fullName evidence="1">N-acetyltransferase domain-containing protein</fullName>
    </recommendedName>
</protein>
<accession>A0A1D9MM96</accession>
<dbReference type="SUPFAM" id="SSF55729">
    <property type="entry name" value="Acyl-CoA N-acyltransferases (Nat)"/>
    <property type="match status" value="1"/>
</dbReference>
<dbReference type="PROSITE" id="PS51186">
    <property type="entry name" value="GNAT"/>
    <property type="match status" value="1"/>
</dbReference>
<dbReference type="EMBL" id="CP017812">
    <property type="protein sequence ID" value="AOZ73426.1"/>
    <property type="molecule type" value="Genomic_DNA"/>
</dbReference>
<dbReference type="Pfam" id="PF13673">
    <property type="entry name" value="Acetyltransf_10"/>
    <property type="match status" value="1"/>
</dbReference>
<name>A0A1D9MM96_9ACTO</name>
<keyword evidence="3" id="KW-1185">Reference proteome</keyword>
<gene>
    <name evidence="2" type="ORF">BK816_02440</name>
</gene>
<dbReference type="GO" id="GO:0016747">
    <property type="term" value="F:acyltransferase activity, transferring groups other than amino-acyl groups"/>
    <property type="evidence" value="ECO:0007669"/>
    <property type="project" value="InterPro"/>
</dbReference>
<dbReference type="CDD" id="cd04301">
    <property type="entry name" value="NAT_SF"/>
    <property type="match status" value="1"/>
</dbReference>
<dbReference type="STRING" id="1912795.BK816_02440"/>
<dbReference type="InterPro" id="IPR016181">
    <property type="entry name" value="Acyl_CoA_acyltransferase"/>
</dbReference>
<feature type="domain" description="N-acetyltransferase" evidence="1">
    <location>
        <begin position="1"/>
        <end position="134"/>
    </location>
</feature>
<organism evidence="2 3">
    <name type="scientific">Boudabousia tangfeifanii</name>
    <dbReference type="NCBI Taxonomy" id="1912795"/>
    <lineage>
        <taxon>Bacteria</taxon>
        <taxon>Bacillati</taxon>
        <taxon>Actinomycetota</taxon>
        <taxon>Actinomycetes</taxon>
        <taxon>Actinomycetales</taxon>
        <taxon>Actinomycetaceae</taxon>
        <taxon>Boudabousia</taxon>
    </lineage>
</organism>
<dbReference type="InterPro" id="IPR000182">
    <property type="entry name" value="GNAT_dom"/>
</dbReference>
<evidence type="ECO:0000313" key="3">
    <source>
        <dbReference type="Proteomes" id="UP000176288"/>
    </source>
</evidence>
<evidence type="ECO:0000313" key="2">
    <source>
        <dbReference type="EMBL" id="AOZ73426.1"/>
    </source>
</evidence>
<dbReference type="AlphaFoldDB" id="A0A1D9MM96"/>
<dbReference type="KEGG" id="avu:BK816_02440"/>
<evidence type="ECO:0000259" key="1">
    <source>
        <dbReference type="PROSITE" id="PS51186"/>
    </source>
</evidence>
<dbReference type="Proteomes" id="UP000176288">
    <property type="component" value="Chromosome"/>
</dbReference>
<sequence length="134" mass="14886">MAVRYEVFVKEQGVPPELEIDGRDPLESTTHVWVENQANQVLAVGRLLQDGAASFHLGRVAVLAKNRGRGYGRAVMFAFENAARALSPQGQSVTLQLSSQEHAIGFYRGLGYELEGSSRYLDAGIWHRDMVKRL</sequence>
<proteinExistence type="predicted"/>
<reference evidence="2 3" key="1">
    <citation type="submission" date="2016-10" db="EMBL/GenBank/DDBJ databases">
        <title>Actinomyces aegypiusis sp. nov., isolated from the Aegypius monachus in Qinghai Tibet Plateau China.</title>
        <authorList>
            <person name="Wang Y."/>
        </authorList>
    </citation>
    <scope>NUCLEOTIDE SEQUENCE [LARGE SCALE GENOMIC DNA]</scope>
    <source>
        <strain evidence="2 3">VUL4_3</strain>
    </source>
</reference>